<protein>
    <recommendedName>
        <fullName evidence="2">VOC domain-containing protein</fullName>
    </recommendedName>
</protein>
<dbReference type="InterPro" id="IPR004360">
    <property type="entry name" value="Glyas_Fos-R_dOase_dom"/>
</dbReference>
<feature type="compositionally biased region" description="Low complexity" evidence="1">
    <location>
        <begin position="33"/>
        <end position="56"/>
    </location>
</feature>
<accession>A0A538U910</accession>
<dbReference type="EMBL" id="VBPA01000063">
    <property type="protein sequence ID" value="TMQ72383.1"/>
    <property type="molecule type" value="Genomic_DNA"/>
</dbReference>
<dbReference type="InterPro" id="IPR037523">
    <property type="entry name" value="VOC_core"/>
</dbReference>
<dbReference type="Gene3D" id="3.10.180.10">
    <property type="entry name" value="2,3-Dihydroxybiphenyl 1,2-Dioxygenase, domain 1"/>
    <property type="match status" value="1"/>
</dbReference>
<feature type="compositionally biased region" description="Pro residues" evidence="1">
    <location>
        <begin position="112"/>
        <end position="121"/>
    </location>
</feature>
<comment type="caution">
    <text evidence="3">The sequence shown here is derived from an EMBL/GenBank/DDBJ whole genome shotgun (WGS) entry which is preliminary data.</text>
</comment>
<dbReference type="SUPFAM" id="SSF54593">
    <property type="entry name" value="Glyoxalase/Bleomycin resistance protein/Dihydroxybiphenyl dioxygenase"/>
    <property type="match status" value="1"/>
</dbReference>
<gene>
    <name evidence="3" type="ORF">E6K80_02915</name>
</gene>
<reference evidence="3 4" key="1">
    <citation type="journal article" date="2019" name="Nat. Microbiol.">
        <title>Mediterranean grassland soil C-N compound turnover is dependent on rainfall and depth, and is mediated by genomically divergent microorganisms.</title>
        <authorList>
            <person name="Diamond S."/>
            <person name="Andeer P.F."/>
            <person name="Li Z."/>
            <person name="Crits-Christoph A."/>
            <person name="Burstein D."/>
            <person name="Anantharaman K."/>
            <person name="Lane K.R."/>
            <person name="Thomas B.C."/>
            <person name="Pan C."/>
            <person name="Northen T.R."/>
            <person name="Banfield J.F."/>
        </authorList>
    </citation>
    <scope>NUCLEOTIDE SEQUENCE [LARGE SCALE GENOMIC DNA]</scope>
    <source>
        <strain evidence="3">WS_10</strain>
    </source>
</reference>
<proteinExistence type="predicted"/>
<evidence type="ECO:0000313" key="3">
    <source>
        <dbReference type="EMBL" id="TMQ72383.1"/>
    </source>
</evidence>
<name>A0A538U910_UNCEI</name>
<organism evidence="3 4">
    <name type="scientific">Eiseniibacteriota bacterium</name>
    <dbReference type="NCBI Taxonomy" id="2212470"/>
    <lineage>
        <taxon>Bacteria</taxon>
        <taxon>Candidatus Eiseniibacteriota</taxon>
    </lineage>
</organism>
<evidence type="ECO:0000256" key="1">
    <source>
        <dbReference type="SAM" id="MobiDB-lite"/>
    </source>
</evidence>
<dbReference type="InterPro" id="IPR052164">
    <property type="entry name" value="Anthracycline_SecMetBiosynth"/>
</dbReference>
<dbReference type="Proteomes" id="UP000319836">
    <property type="component" value="Unassembled WGS sequence"/>
</dbReference>
<evidence type="ECO:0000259" key="2">
    <source>
        <dbReference type="PROSITE" id="PS51819"/>
    </source>
</evidence>
<dbReference type="PANTHER" id="PTHR33993">
    <property type="entry name" value="GLYOXALASE-RELATED"/>
    <property type="match status" value="1"/>
</dbReference>
<feature type="domain" description="VOC" evidence="2">
    <location>
        <begin position="62"/>
        <end position="179"/>
    </location>
</feature>
<dbReference type="InterPro" id="IPR029068">
    <property type="entry name" value="Glyas_Bleomycin-R_OHBP_Dase"/>
</dbReference>
<feature type="region of interest" description="Disordered" evidence="1">
    <location>
        <begin position="1"/>
        <end position="57"/>
    </location>
</feature>
<feature type="region of interest" description="Disordered" evidence="1">
    <location>
        <begin position="104"/>
        <end position="123"/>
    </location>
</feature>
<dbReference type="PROSITE" id="PS51819">
    <property type="entry name" value="VOC"/>
    <property type="match status" value="1"/>
</dbReference>
<sequence>MAKTRAKKTQPVSRSKRATRTPASRAKARKSRAPAGSRAQTARPSTRVAARTRTAASGIGVRRHHMDYTSHALEDVKRFYTELLGFRDFEYDARMQSLSVRTGASSSVGFMPPTPGPPEQWRPPREPAIVLEVSDVDRAHRDLAARGVTFLQPPTDMPGRHRVAILRDPEGRTIMLAQPIAP</sequence>
<feature type="compositionally biased region" description="Basic residues" evidence="1">
    <location>
        <begin position="1"/>
        <end position="19"/>
    </location>
</feature>
<evidence type="ECO:0000313" key="4">
    <source>
        <dbReference type="Proteomes" id="UP000319836"/>
    </source>
</evidence>
<dbReference type="AlphaFoldDB" id="A0A538U910"/>
<dbReference type="PANTHER" id="PTHR33993:SF14">
    <property type="entry name" value="GB|AAF24581.1"/>
    <property type="match status" value="1"/>
</dbReference>
<dbReference type="Pfam" id="PF00903">
    <property type="entry name" value="Glyoxalase"/>
    <property type="match status" value="1"/>
</dbReference>